<dbReference type="InterPro" id="IPR010497">
    <property type="entry name" value="Epoxide_hydro_N"/>
</dbReference>
<evidence type="ECO:0000256" key="1">
    <source>
        <dbReference type="ARBA" id="ARBA00010088"/>
    </source>
</evidence>
<dbReference type="PANTHER" id="PTHR21661:SF35">
    <property type="entry name" value="EPOXIDE HYDROLASE"/>
    <property type="match status" value="1"/>
</dbReference>
<accession>A0AAD6SKB2</accession>
<comment type="caution">
    <text evidence="6">The sequence shown here is derived from an EMBL/GenBank/DDBJ whole genome shotgun (WGS) entry which is preliminary data.</text>
</comment>
<proteinExistence type="inferred from homology"/>
<dbReference type="PANTHER" id="PTHR21661">
    <property type="entry name" value="EPOXIDE HYDROLASE 1-RELATED"/>
    <property type="match status" value="1"/>
</dbReference>
<evidence type="ECO:0000313" key="6">
    <source>
        <dbReference type="EMBL" id="KAJ7027730.1"/>
    </source>
</evidence>
<feature type="active site" description="Proton donor" evidence="4">
    <location>
        <position position="330"/>
    </location>
</feature>
<evidence type="ECO:0000256" key="2">
    <source>
        <dbReference type="ARBA" id="ARBA00022797"/>
    </source>
</evidence>
<feature type="active site" description="Proton acceptor" evidence="4">
    <location>
        <position position="384"/>
    </location>
</feature>
<evidence type="ECO:0000313" key="7">
    <source>
        <dbReference type="Proteomes" id="UP001218188"/>
    </source>
</evidence>
<dbReference type="InterPro" id="IPR029058">
    <property type="entry name" value="AB_hydrolase_fold"/>
</dbReference>
<name>A0AAD6SKB2_9AGAR</name>
<dbReference type="GO" id="GO:0097176">
    <property type="term" value="P:epoxide metabolic process"/>
    <property type="evidence" value="ECO:0007669"/>
    <property type="project" value="TreeGrafter"/>
</dbReference>
<dbReference type="InterPro" id="IPR016292">
    <property type="entry name" value="Epoxide_hydrolase"/>
</dbReference>
<evidence type="ECO:0000256" key="3">
    <source>
        <dbReference type="ARBA" id="ARBA00022801"/>
    </source>
</evidence>
<organism evidence="6 7">
    <name type="scientific">Mycena alexandri</name>
    <dbReference type="NCBI Taxonomy" id="1745969"/>
    <lineage>
        <taxon>Eukaryota</taxon>
        <taxon>Fungi</taxon>
        <taxon>Dikarya</taxon>
        <taxon>Basidiomycota</taxon>
        <taxon>Agaricomycotina</taxon>
        <taxon>Agaricomycetes</taxon>
        <taxon>Agaricomycetidae</taxon>
        <taxon>Agaricales</taxon>
        <taxon>Marasmiineae</taxon>
        <taxon>Mycenaceae</taxon>
        <taxon>Mycena</taxon>
    </lineage>
</organism>
<gene>
    <name evidence="6" type="ORF">C8F04DRAFT_1293799</name>
</gene>
<dbReference type="SUPFAM" id="SSF53474">
    <property type="entry name" value="alpha/beta-Hydrolases"/>
    <property type="match status" value="1"/>
</dbReference>
<feature type="domain" description="Epoxide hydrolase N-terminal" evidence="5">
    <location>
        <begin position="18"/>
        <end position="128"/>
    </location>
</feature>
<dbReference type="Gene3D" id="3.40.50.1820">
    <property type="entry name" value="alpha/beta hydrolase"/>
    <property type="match status" value="1"/>
</dbReference>
<evidence type="ECO:0000256" key="4">
    <source>
        <dbReference type="PIRSR" id="PIRSR001112-1"/>
    </source>
</evidence>
<keyword evidence="2" id="KW-0058">Aromatic hydrocarbons catabolism</keyword>
<comment type="similarity">
    <text evidence="1">Belongs to the peptidase S33 family.</text>
</comment>
<dbReference type="Proteomes" id="UP001218188">
    <property type="component" value="Unassembled WGS sequence"/>
</dbReference>
<dbReference type="AlphaFoldDB" id="A0AAD6SKB2"/>
<reference evidence="6" key="1">
    <citation type="submission" date="2023-03" db="EMBL/GenBank/DDBJ databases">
        <title>Massive genome expansion in bonnet fungi (Mycena s.s.) driven by repeated elements and novel gene families across ecological guilds.</title>
        <authorList>
            <consortium name="Lawrence Berkeley National Laboratory"/>
            <person name="Harder C.B."/>
            <person name="Miyauchi S."/>
            <person name="Viragh M."/>
            <person name="Kuo A."/>
            <person name="Thoen E."/>
            <person name="Andreopoulos B."/>
            <person name="Lu D."/>
            <person name="Skrede I."/>
            <person name="Drula E."/>
            <person name="Henrissat B."/>
            <person name="Morin E."/>
            <person name="Kohler A."/>
            <person name="Barry K."/>
            <person name="LaButti K."/>
            <person name="Morin E."/>
            <person name="Salamov A."/>
            <person name="Lipzen A."/>
            <person name="Mereny Z."/>
            <person name="Hegedus B."/>
            <person name="Baldrian P."/>
            <person name="Stursova M."/>
            <person name="Weitz H."/>
            <person name="Taylor A."/>
            <person name="Grigoriev I.V."/>
            <person name="Nagy L.G."/>
            <person name="Martin F."/>
            <person name="Kauserud H."/>
        </authorList>
    </citation>
    <scope>NUCLEOTIDE SEQUENCE</scope>
    <source>
        <strain evidence="6">CBHHK200</strain>
    </source>
</reference>
<dbReference type="GO" id="GO:0004301">
    <property type="term" value="F:epoxide hydrolase activity"/>
    <property type="evidence" value="ECO:0007669"/>
    <property type="project" value="TreeGrafter"/>
</dbReference>
<dbReference type="PRINTS" id="PR00412">
    <property type="entry name" value="EPOXHYDRLASE"/>
</dbReference>
<keyword evidence="7" id="KW-1185">Reference proteome</keyword>
<dbReference type="PIRSF" id="PIRSF001112">
    <property type="entry name" value="Epoxide_hydrolase"/>
    <property type="match status" value="1"/>
</dbReference>
<feature type="active site" description="Nucleophile" evidence="4">
    <location>
        <position position="197"/>
    </location>
</feature>
<sequence>MTSLAAHSNPTNDTKYEITPFKIDLSGKVPHLKDLLSRTRLPENELHQDHELDKGIQLDVLKGLKDEWLQSYGWDAEQAKLNEPVHPFKHFTAVIEGQKVHFVHEKSENPGAIPIILLHGWPSSFHEFTPVIKSLTESWANAAGKKVSYNVVVPSLPGFVFSSAPPVTWTTDDTARIFNTLMTELLGYPKYAVHGTDWGCVVGYSLYKNFSKTVRAAQFVFIPFIPPSREQMAAENITLTAEQNVTVARYTAAGTTGLGFRDMQTNKPNDVALSLYDNPVGQLAWIGGNILRWSDPRAGTGPSQLNSNALLTMISLYYLAESFPSSLLIYGANPAAFSSVYAKAPTDAPMLFSQHKYNVAFWPEEFVAKVGNLVSYKLHEFGGHFPGIDNPPATISDIREVASYWEV</sequence>
<evidence type="ECO:0000259" key="5">
    <source>
        <dbReference type="Pfam" id="PF06441"/>
    </source>
</evidence>
<dbReference type="Pfam" id="PF06441">
    <property type="entry name" value="EHN"/>
    <property type="match status" value="1"/>
</dbReference>
<protein>
    <submittedName>
        <fullName evidence="6">Alpha/Beta hydrolase protein</fullName>
    </submittedName>
</protein>
<dbReference type="EMBL" id="JARJCM010000120">
    <property type="protein sequence ID" value="KAJ7027730.1"/>
    <property type="molecule type" value="Genomic_DNA"/>
</dbReference>
<keyword evidence="3 6" id="KW-0378">Hydrolase</keyword>
<dbReference type="InterPro" id="IPR000639">
    <property type="entry name" value="Epox_hydrolase-like"/>
</dbReference>